<dbReference type="PANTHER" id="PTHR45846">
    <property type="entry name" value="TRNA-DIHYDROURIDINE(47) SYNTHASE [NAD(P)(+)]-LIKE"/>
    <property type="match status" value="1"/>
</dbReference>
<dbReference type="InterPro" id="IPR032887">
    <property type="entry name" value="DusB"/>
</dbReference>
<keyword evidence="8 12" id="KW-0694">RNA-binding</keyword>
<keyword evidence="9 12" id="KW-0560">Oxidoreductase</keyword>
<dbReference type="CDD" id="cd02801">
    <property type="entry name" value="DUS_like_FMN"/>
    <property type="match status" value="1"/>
</dbReference>
<keyword evidence="3 12" id="KW-0820">tRNA-binding</keyword>
<gene>
    <name evidence="12 15" type="primary">dusB</name>
    <name evidence="15" type="ORF">JEU11_10565</name>
</gene>
<evidence type="ECO:0000259" key="14">
    <source>
        <dbReference type="Pfam" id="PF01207"/>
    </source>
</evidence>
<dbReference type="InterPro" id="IPR024036">
    <property type="entry name" value="tRNA-dHydroUridine_Synthase_C"/>
</dbReference>
<dbReference type="EMBL" id="JAEILT010000014">
    <property type="protein sequence ID" value="MBJ2136896.1"/>
    <property type="molecule type" value="Genomic_DNA"/>
</dbReference>
<sequence>MQIGPYKLENNLILAPMAGVTDRPFRQLCKRMGAGLVVSEMLSSNPDVWRSNKSKQRMDHVGEKGIRAVQIAGADPLLMAQAAQFNVDNGAQIVDINMGCPAKKVNKKLAGSALLQDPQLVEQIVQSVVEAVQVPVTLKIRTGWNTDNRNGVQIAKIAEQNGIQSLAVHGRTRACMYKGNAEYDTIKAIKQAVSIPVVANGDITCVHSAKHVLEYTNADALMIGRGAQGNPWIFRQIQHFLQTGEILPSPPLSEVRDVLLSHVANVHQFYGELKGARIARKHVGWYLAEHDRERRFRAKFNGIDDAAEQLDTLAHYFDHLAGEPTSHLVSPAA</sequence>
<evidence type="ECO:0000313" key="15">
    <source>
        <dbReference type="EMBL" id="MBJ2136896.1"/>
    </source>
</evidence>
<keyword evidence="7 12" id="KW-0521">NADP</keyword>
<feature type="active site" description="Proton donor" evidence="12">
    <location>
        <position position="100"/>
    </location>
</feature>
<comment type="catalytic activity">
    <reaction evidence="10 12">
        <text>a 5,6-dihydrouridine in tRNA + NADP(+) = a uridine in tRNA + NADPH + H(+)</text>
        <dbReference type="Rhea" id="RHEA:23624"/>
        <dbReference type="Rhea" id="RHEA-COMP:13339"/>
        <dbReference type="Rhea" id="RHEA-COMP:13887"/>
        <dbReference type="ChEBI" id="CHEBI:15378"/>
        <dbReference type="ChEBI" id="CHEBI:57783"/>
        <dbReference type="ChEBI" id="CHEBI:58349"/>
        <dbReference type="ChEBI" id="CHEBI:65315"/>
        <dbReference type="ChEBI" id="CHEBI:74443"/>
    </reaction>
</comment>
<dbReference type="Proteomes" id="UP000649232">
    <property type="component" value="Unassembled WGS sequence"/>
</dbReference>
<accession>A0ABS0WEG9</accession>
<feature type="binding site" evidence="12">
    <location>
        <begin position="16"/>
        <end position="18"/>
    </location>
    <ligand>
        <name>FMN</name>
        <dbReference type="ChEBI" id="CHEBI:58210"/>
    </ligand>
</feature>
<comment type="cofactor">
    <cofactor evidence="1 12 13">
        <name>FMN</name>
        <dbReference type="ChEBI" id="CHEBI:58210"/>
    </cofactor>
</comment>
<dbReference type="InterPro" id="IPR004652">
    <property type="entry name" value="DusB-like"/>
</dbReference>
<feature type="binding site" evidence="12">
    <location>
        <begin position="200"/>
        <end position="202"/>
    </location>
    <ligand>
        <name>FMN</name>
        <dbReference type="ChEBI" id="CHEBI:58210"/>
    </ligand>
</feature>
<evidence type="ECO:0000256" key="11">
    <source>
        <dbReference type="ARBA" id="ARBA00048802"/>
    </source>
</evidence>
<comment type="caution">
    <text evidence="15">The sequence shown here is derived from an EMBL/GenBank/DDBJ whole genome shotgun (WGS) entry which is preliminary data.</text>
</comment>
<dbReference type="InterPro" id="IPR018517">
    <property type="entry name" value="tRNA_hU_synthase_CS"/>
</dbReference>
<keyword evidence="5 12" id="KW-0288">FMN</keyword>
<dbReference type="SUPFAM" id="SSF51395">
    <property type="entry name" value="FMN-linked oxidoreductases"/>
    <property type="match status" value="1"/>
</dbReference>
<dbReference type="EC" id="1.3.1.-" evidence="12"/>
<comment type="similarity">
    <text evidence="12">Belongs to the Dus family. DusB subfamily.</text>
</comment>
<evidence type="ECO:0000313" key="16">
    <source>
        <dbReference type="Proteomes" id="UP000649232"/>
    </source>
</evidence>
<evidence type="ECO:0000256" key="10">
    <source>
        <dbReference type="ARBA" id="ARBA00048205"/>
    </source>
</evidence>
<evidence type="ECO:0000256" key="3">
    <source>
        <dbReference type="ARBA" id="ARBA00022555"/>
    </source>
</evidence>
<comment type="similarity">
    <text evidence="13">Belongs to the dus family.</text>
</comment>
<dbReference type="InterPro" id="IPR013785">
    <property type="entry name" value="Aldolase_TIM"/>
</dbReference>
<evidence type="ECO:0000256" key="2">
    <source>
        <dbReference type="ARBA" id="ARBA00002790"/>
    </source>
</evidence>
<feature type="domain" description="DUS-like FMN-binding" evidence="14">
    <location>
        <begin position="13"/>
        <end position="317"/>
    </location>
</feature>
<comment type="catalytic activity">
    <reaction evidence="11 12">
        <text>a 5,6-dihydrouridine in tRNA + NAD(+) = a uridine in tRNA + NADH + H(+)</text>
        <dbReference type="Rhea" id="RHEA:54452"/>
        <dbReference type="Rhea" id="RHEA-COMP:13339"/>
        <dbReference type="Rhea" id="RHEA-COMP:13887"/>
        <dbReference type="ChEBI" id="CHEBI:15378"/>
        <dbReference type="ChEBI" id="CHEBI:57540"/>
        <dbReference type="ChEBI" id="CHEBI:57945"/>
        <dbReference type="ChEBI" id="CHEBI:65315"/>
        <dbReference type="ChEBI" id="CHEBI:74443"/>
    </reaction>
</comment>
<dbReference type="NCBIfam" id="TIGR00737">
    <property type="entry name" value="nifR3_yhdG"/>
    <property type="match status" value="1"/>
</dbReference>
<dbReference type="InterPro" id="IPR035587">
    <property type="entry name" value="DUS-like_FMN-bd"/>
</dbReference>
<name>A0ABS0WEG9_9ALTE</name>
<dbReference type="PIRSF" id="PIRSF006621">
    <property type="entry name" value="Dus"/>
    <property type="match status" value="1"/>
</dbReference>
<proteinExistence type="inferred from homology"/>
<dbReference type="InterPro" id="IPR001269">
    <property type="entry name" value="DUS_fam"/>
</dbReference>
<feature type="binding site" evidence="12">
    <location>
        <position position="139"/>
    </location>
    <ligand>
        <name>FMN</name>
        <dbReference type="ChEBI" id="CHEBI:58210"/>
    </ligand>
</feature>
<evidence type="ECO:0000256" key="6">
    <source>
        <dbReference type="ARBA" id="ARBA00022694"/>
    </source>
</evidence>
<dbReference type="HAMAP" id="MF_02042">
    <property type="entry name" value="DusB_subfam"/>
    <property type="match status" value="1"/>
</dbReference>
<feature type="binding site" evidence="12">
    <location>
        <begin position="224"/>
        <end position="225"/>
    </location>
    <ligand>
        <name>FMN</name>
        <dbReference type="ChEBI" id="CHEBI:58210"/>
    </ligand>
</feature>
<evidence type="ECO:0000256" key="13">
    <source>
        <dbReference type="PIRNR" id="PIRNR006621"/>
    </source>
</evidence>
<evidence type="ECO:0000256" key="12">
    <source>
        <dbReference type="HAMAP-Rule" id="MF_02042"/>
    </source>
</evidence>
<evidence type="ECO:0000256" key="4">
    <source>
        <dbReference type="ARBA" id="ARBA00022630"/>
    </source>
</evidence>
<evidence type="ECO:0000256" key="5">
    <source>
        <dbReference type="ARBA" id="ARBA00022643"/>
    </source>
</evidence>
<evidence type="ECO:0000256" key="7">
    <source>
        <dbReference type="ARBA" id="ARBA00022857"/>
    </source>
</evidence>
<feature type="binding site" evidence="12">
    <location>
        <position position="70"/>
    </location>
    <ligand>
        <name>FMN</name>
        <dbReference type="ChEBI" id="CHEBI:58210"/>
    </ligand>
</feature>
<dbReference type="Pfam" id="PF01207">
    <property type="entry name" value="Dus"/>
    <property type="match status" value="1"/>
</dbReference>
<evidence type="ECO:0000256" key="8">
    <source>
        <dbReference type="ARBA" id="ARBA00022884"/>
    </source>
</evidence>
<dbReference type="RefSeq" id="WP_198824648.1">
    <property type="nucleotide sequence ID" value="NZ_JAEILT010000014.1"/>
</dbReference>
<keyword evidence="6 12" id="KW-0819">tRNA processing</keyword>
<reference evidence="15 16" key="1">
    <citation type="submission" date="2020-12" db="EMBL/GenBank/DDBJ databases">
        <title>Draft genome sequences of nine environmental bacterial isolates colonizing plastic.</title>
        <authorList>
            <person name="Borre I."/>
            <person name="Sonnenschein E.C."/>
        </authorList>
    </citation>
    <scope>NUCLEOTIDE SEQUENCE [LARGE SCALE GENOMIC DNA]</scope>
    <source>
        <strain evidence="15 16">IB30</strain>
    </source>
</reference>
<dbReference type="PROSITE" id="PS01136">
    <property type="entry name" value="UPF0034"/>
    <property type="match status" value="1"/>
</dbReference>
<keyword evidence="4 12" id="KW-0285">Flavoprotein</keyword>
<comment type="function">
    <text evidence="2 12 13">Catalyzes the synthesis of 5,6-dihydrouridine (D), a modified base found in the D-loop of most tRNAs, via the reduction of the C5-C6 double bond in target uridines.</text>
</comment>
<organism evidence="15 16">
    <name type="scientific">Paraglaciecola chathamensis</name>
    <dbReference type="NCBI Taxonomy" id="368405"/>
    <lineage>
        <taxon>Bacteria</taxon>
        <taxon>Pseudomonadati</taxon>
        <taxon>Pseudomonadota</taxon>
        <taxon>Gammaproteobacteria</taxon>
        <taxon>Alteromonadales</taxon>
        <taxon>Alteromonadaceae</taxon>
        <taxon>Paraglaciecola</taxon>
    </lineage>
</organism>
<evidence type="ECO:0000256" key="9">
    <source>
        <dbReference type="ARBA" id="ARBA00023002"/>
    </source>
</evidence>
<dbReference type="Gene3D" id="3.20.20.70">
    <property type="entry name" value="Aldolase class I"/>
    <property type="match status" value="1"/>
</dbReference>
<dbReference type="PANTHER" id="PTHR45846:SF1">
    <property type="entry name" value="TRNA-DIHYDROURIDINE(47) SYNTHASE [NAD(P)(+)]-LIKE"/>
    <property type="match status" value="1"/>
</dbReference>
<evidence type="ECO:0000256" key="1">
    <source>
        <dbReference type="ARBA" id="ARBA00001917"/>
    </source>
</evidence>
<dbReference type="Gene3D" id="1.10.1200.80">
    <property type="entry name" value="Putative flavin oxidoreducatase, domain 2"/>
    <property type="match status" value="1"/>
</dbReference>
<protein>
    <recommendedName>
        <fullName evidence="12">tRNA-dihydrouridine synthase B</fullName>
        <ecNumber evidence="12">1.3.1.-</ecNumber>
    </recommendedName>
</protein>